<feature type="transmembrane region" description="Helical" evidence="1">
    <location>
        <begin position="418"/>
        <end position="447"/>
    </location>
</feature>
<dbReference type="AlphaFoldDB" id="A0A2P2BSJ8"/>
<feature type="transmembrane region" description="Helical" evidence="1">
    <location>
        <begin position="82"/>
        <end position="100"/>
    </location>
</feature>
<evidence type="ECO:0000313" key="3">
    <source>
        <dbReference type="Proteomes" id="UP000245695"/>
    </source>
</evidence>
<protein>
    <submittedName>
        <fullName evidence="2">Uncharacterized protein</fullName>
    </submittedName>
</protein>
<feature type="transmembrane region" description="Helical" evidence="1">
    <location>
        <begin position="198"/>
        <end position="219"/>
    </location>
</feature>
<keyword evidence="1" id="KW-0812">Transmembrane</keyword>
<dbReference type="RefSeq" id="WP_166505689.1">
    <property type="nucleotide sequence ID" value="NZ_LN650648.1"/>
</dbReference>
<feature type="transmembrane region" description="Helical" evidence="1">
    <location>
        <begin position="59"/>
        <end position="76"/>
    </location>
</feature>
<feature type="transmembrane region" description="Helical" evidence="1">
    <location>
        <begin position="253"/>
        <end position="268"/>
    </location>
</feature>
<dbReference type="KEGG" id="rhom:FRIFI_1834"/>
<feature type="transmembrane region" description="Helical" evidence="1">
    <location>
        <begin position="386"/>
        <end position="406"/>
    </location>
</feature>
<evidence type="ECO:0000256" key="1">
    <source>
        <dbReference type="SAM" id="Phobius"/>
    </source>
</evidence>
<feature type="transmembrane region" description="Helical" evidence="1">
    <location>
        <begin position="231"/>
        <end position="247"/>
    </location>
</feature>
<feature type="transmembrane region" description="Helical" evidence="1">
    <location>
        <begin position="12"/>
        <end position="28"/>
    </location>
</feature>
<feature type="transmembrane region" description="Helical" evidence="1">
    <location>
        <begin position="275"/>
        <end position="293"/>
    </location>
</feature>
<proteinExistence type="predicted"/>
<dbReference type="EMBL" id="LN650648">
    <property type="protein sequence ID" value="CEI73365.1"/>
    <property type="molecule type" value="Genomic_DNA"/>
</dbReference>
<keyword evidence="1" id="KW-0472">Membrane</keyword>
<feature type="transmembrane region" description="Helical" evidence="1">
    <location>
        <begin position="112"/>
        <end position="130"/>
    </location>
</feature>
<feature type="transmembrane region" description="Helical" evidence="1">
    <location>
        <begin position="176"/>
        <end position="192"/>
    </location>
</feature>
<reference evidence="2 3" key="1">
    <citation type="submission" date="2014-09" db="EMBL/GenBank/DDBJ databases">
        <authorList>
            <person name="Hornung B.V."/>
        </authorList>
    </citation>
    <scope>NUCLEOTIDE SEQUENCE [LARGE SCALE GENOMIC DNA]</scope>
    <source>
        <strain evidence="2 3">FRIFI</strain>
    </source>
</reference>
<keyword evidence="3" id="KW-1185">Reference proteome</keyword>
<name>A0A2P2BSJ8_9FIRM</name>
<organism evidence="2 3">
    <name type="scientific">Romboutsia hominis</name>
    <dbReference type="NCBI Taxonomy" id="1507512"/>
    <lineage>
        <taxon>Bacteria</taxon>
        <taxon>Bacillati</taxon>
        <taxon>Bacillota</taxon>
        <taxon>Clostridia</taxon>
        <taxon>Peptostreptococcales</taxon>
        <taxon>Peptostreptococcaceae</taxon>
        <taxon>Romboutsia</taxon>
    </lineage>
</organism>
<keyword evidence="1" id="KW-1133">Transmembrane helix</keyword>
<feature type="transmembrane region" description="Helical" evidence="1">
    <location>
        <begin position="136"/>
        <end position="156"/>
    </location>
</feature>
<accession>A0A2P2BSJ8</accession>
<gene>
    <name evidence="2" type="ORF">FRIFI_1834</name>
</gene>
<dbReference type="Proteomes" id="UP000245695">
    <property type="component" value="Chromosome 1"/>
</dbReference>
<sequence>MIIKKLKLENSIVLIIILLMIMSFFMSIMSQGNLIIFTEVCIIGFIFCIYLWQDEERLLYYTILFSIFSNLLGNISGALSNIPQVFLVLIIMKIISKAIIKREKIRINKSVSYIVILMMVLNTITYALNINFESSIVLYIWTMLKRYSFFFVYLYVYNLNSENNIITNLDKTVKTIVIIQFFLTLIQFFQGIDFDNIAGVFGEFSTGEYSIFLLIYFIILYEKKNKTKLDNMFLIFLVVHIIIYSAIAEVKLLMLLFPTIVLIEIILKKKKLKELIYIILIFGCLFLGYKFYLTLYPQNDLLDKDFLDKYLTSSYGEVTQLNRLNFVDQLQKNNVLEDDSEKLFGKGIGAVHPSDSTELLQGPYYLKYKYLRIDWFTLPYLVTESGYIGTFLFLGVYLIILIKSLLNHKRRQMRMLFLITLVSVISLIYSSSMIGSIRLTVFAWFYIGLLDKRNIKLEGKDLI</sequence>
<feature type="transmembrane region" description="Helical" evidence="1">
    <location>
        <begin position="34"/>
        <end position="52"/>
    </location>
</feature>
<evidence type="ECO:0000313" key="2">
    <source>
        <dbReference type="EMBL" id="CEI73365.1"/>
    </source>
</evidence>